<gene>
    <name evidence="1" type="ORF">GSOID_T00001625001</name>
</gene>
<dbReference type="InParanoid" id="E4Y3R2"/>
<keyword evidence="2" id="KW-1185">Reference proteome</keyword>
<reference evidence="1" key="1">
    <citation type="journal article" date="2010" name="Science">
        <title>Plasticity of animal genome architecture unmasked by rapid evolution of a pelagic tunicate.</title>
        <authorList>
            <person name="Denoeud F."/>
            <person name="Henriet S."/>
            <person name="Mungpakdee S."/>
            <person name="Aury J.M."/>
            <person name="Da Silva C."/>
            <person name="Brinkmann H."/>
            <person name="Mikhaleva J."/>
            <person name="Olsen L.C."/>
            <person name="Jubin C."/>
            <person name="Canestro C."/>
            <person name="Bouquet J.M."/>
            <person name="Danks G."/>
            <person name="Poulain J."/>
            <person name="Campsteijn C."/>
            <person name="Adamski M."/>
            <person name="Cross I."/>
            <person name="Yadetie F."/>
            <person name="Muffato M."/>
            <person name="Louis A."/>
            <person name="Butcher S."/>
            <person name="Tsagkogeorga G."/>
            <person name="Konrad A."/>
            <person name="Singh S."/>
            <person name="Jensen M.F."/>
            <person name="Cong E.H."/>
            <person name="Eikeseth-Otteraa H."/>
            <person name="Noel B."/>
            <person name="Anthouard V."/>
            <person name="Porcel B.M."/>
            <person name="Kachouri-Lafond R."/>
            <person name="Nishino A."/>
            <person name="Ugolini M."/>
            <person name="Chourrout P."/>
            <person name="Nishida H."/>
            <person name="Aasland R."/>
            <person name="Huzurbazar S."/>
            <person name="Westhof E."/>
            <person name="Delsuc F."/>
            <person name="Lehrach H."/>
            <person name="Reinhardt R."/>
            <person name="Weissenbach J."/>
            <person name="Roy S.W."/>
            <person name="Artiguenave F."/>
            <person name="Postlethwait J.H."/>
            <person name="Manak J.R."/>
            <person name="Thompson E.M."/>
            <person name="Jaillon O."/>
            <person name="Du Pasquier L."/>
            <person name="Boudinot P."/>
            <person name="Liberles D.A."/>
            <person name="Volff J.N."/>
            <person name="Philippe H."/>
            <person name="Lenhard B."/>
            <person name="Roest Crollius H."/>
            <person name="Wincker P."/>
            <person name="Chourrout D."/>
        </authorList>
    </citation>
    <scope>NUCLEOTIDE SEQUENCE [LARGE SCALE GENOMIC DNA]</scope>
</reference>
<organism evidence="1">
    <name type="scientific">Oikopleura dioica</name>
    <name type="common">Tunicate</name>
    <dbReference type="NCBI Taxonomy" id="34765"/>
    <lineage>
        <taxon>Eukaryota</taxon>
        <taxon>Metazoa</taxon>
        <taxon>Chordata</taxon>
        <taxon>Tunicata</taxon>
        <taxon>Appendicularia</taxon>
        <taxon>Copelata</taxon>
        <taxon>Oikopleuridae</taxon>
        <taxon>Oikopleura</taxon>
    </lineage>
</organism>
<sequence length="113" mass="13081">SKMWNDGLVIGFLSKFHTQEALSMAAQKSFYGPWTKKDLQERSFVKFIRQENSMDLTSEILKGLCKFRSVKFATEKPMECISMFSRVKAVKGSFDDQFDTKRPTNADLRRIAK</sequence>
<protein>
    <submittedName>
        <fullName evidence="1">Uncharacterized protein</fullName>
    </submittedName>
</protein>
<name>E4Y3R2_OIKDI</name>
<dbReference type="OrthoDB" id="19300at2759"/>
<evidence type="ECO:0000313" key="1">
    <source>
        <dbReference type="EMBL" id="CBY16455.1"/>
    </source>
</evidence>
<evidence type="ECO:0000313" key="2">
    <source>
        <dbReference type="Proteomes" id="UP000001307"/>
    </source>
</evidence>
<proteinExistence type="predicted"/>
<dbReference type="Proteomes" id="UP000001307">
    <property type="component" value="Unassembled WGS sequence"/>
</dbReference>
<dbReference type="EMBL" id="FN654240">
    <property type="protein sequence ID" value="CBY16455.1"/>
    <property type="molecule type" value="Genomic_DNA"/>
</dbReference>
<feature type="non-terminal residue" evidence="1">
    <location>
        <position position="1"/>
    </location>
</feature>
<dbReference type="AlphaFoldDB" id="E4Y3R2"/>
<accession>E4Y3R2</accession>